<evidence type="ECO:0000256" key="2">
    <source>
        <dbReference type="ARBA" id="ARBA00022840"/>
    </source>
</evidence>
<name>A0ABT4B674_9ACTN</name>
<keyword evidence="5" id="KW-1185">Reference proteome</keyword>
<accession>A0ABT4B674</accession>
<protein>
    <submittedName>
        <fullName evidence="4">ATP-binding cassette domain-containing protein</fullName>
    </submittedName>
</protein>
<comment type="caution">
    <text evidence="4">The sequence shown here is derived from an EMBL/GenBank/DDBJ whole genome shotgun (WGS) entry which is preliminary data.</text>
</comment>
<dbReference type="InterPro" id="IPR003439">
    <property type="entry name" value="ABC_transporter-like_ATP-bd"/>
</dbReference>
<dbReference type="Proteomes" id="UP001151002">
    <property type="component" value="Unassembled WGS sequence"/>
</dbReference>
<reference evidence="4" key="1">
    <citation type="submission" date="2022-11" db="EMBL/GenBank/DDBJ databases">
        <authorList>
            <person name="Somphong A."/>
            <person name="Phongsopitanun W."/>
        </authorList>
    </citation>
    <scope>NUCLEOTIDE SEQUENCE</scope>
    <source>
        <strain evidence="4">Pm04-4</strain>
    </source>
</reference>
<dbReference type="PANTHER" id="PTHR24220:SF470">
    <property type="entry name" value="CELL DIVISION ATP-BINDING PROTEIN FTSE"/>
    <property type="match status" value="1"/>
</dbReference>
<sequence>MITFSHVSLVFPGTRRATLSNLSFEIARGEFAFIIGPTGSGKTSIIRLLMRQVEATWGTVTVNNRDLSRASFRQFANHRRAIGFMSQEYELAYNRTAYENVAMTLELLGKTKALARRVVPEMLELVGMGGREHHYPHELSGIDQRRVMAARAFINQPLMLLADEPTAAVDPDSAIELMRLFDRINRTGTTVIMTTTDANIVNQMRRRVLEVERGKLVRDQARGVYG</sequence>
<dbReference type="SUPFAM" id="SSF52540">
    <property type="entry name" value="P-loop containing nucleoside triphosphate hydrolases"/>
    <property type="match status" value="1"/>
</dbReference>
<dbReference type="PROSITE" id="PS50893">
    <property type="entry name" value="ABC_TRANSPORTER_2"/>
    <property type="match status" value="1"/>
</dbReference>
<evidence type="ECO:0000256" key="1">
    <source>
        <dbReference type="ARBA" id="ARBA00022741"/>
    </source>
</evidence>
<keyword evidence="1" id="KW-0547">Nucleotide-binding</keyword>
<evidence type="ECO:0000313" key="5">
    <source>
        <dbReference type="Proteomes" id="UP001151002"/>
    </source>
</evidence>
<dbReference type="GO" id="GO:0005524">
    <property type="term" value="F:ATP binding"/>
    <property type="evidence" value="ECO:0007669"/>
    <property type="project" value="UniProtKB-KW"/>
</dbReference>
<dbReference type="SMART" id="SM00382">
    <property type="entry name" value="AAA"/>
    <property type="match status" value="1"/>
</dbReference>
<gene>
    <name evidence="4" type="ORF">OWR29_26365</name>
</gene>
<keyword evidence="2 4" id="KW-0067">ATP-binding</keyword>
<evidence type="ECO:0000313" key="4">
    <source>
        <dbReference type="EMBL" id="MCY1141537.1"/>
    </source>
</evidence>
<dbReference type="EMBL" id="JAPNTZ010000009">
    <property type="protein sequence ID" value="MCY1141537.1"/>
    <property type="molecule type" value="Genomic_DNA"/>
</dbReference>
<dbReference type="Gene3D" id="3.40.50.300">
    <property type="entry name" value="P-loop containing nucleotide triphosphate hydrolases"/>
    <property type="match status" value="1"/>
</dbReference>
<dbReference type="Pfam" id="PF00005">
    <property type="entry name" value="ABC_tran"/>
    <property type="match status" value="1"/>
</dbReference>
<dbReference type="InterPro" id="IPR027417">
    <property type="entry name" value="P-loop_NTPase"/>
</dbReference>
<dbReference type="InterPro" id="IPR003593">
    <property type="entry name" value="AAA+_ATPase"/>
</dbReference>
<dbReference type="PANTHER" id="PTHR24220">
    <property type="entry name" value="IMPORT ATP-BINDING PROTEIN"/>
    <property type="match status" value="1"/>
</dbReference>
<evidence type="ECO:0000259" key="3">
    <source>
        <dbReference type="PROSITE" id="PS50893"/>
    </source>
</evidence>
<dbReference type="RefSeq" id="WP_267565924.1">
    <property type="nucleotide sequence ID" value="NZ_JAPNTZ010000009.1"/>
</dbReference>
<feature type="domain" description="ABC transporter" evidence="3">
    <location>
        <begin position="2"/>
        <end position="225"/>
    </location>
</feature>
<organism evidence="4 5">
    <name type="scientific">Paractinoplanes pyxinae</name>
    <dbReference type="NCBI Taxonomy" id="2997416"/>
    <lineage>
        <taxon>Bacteria</taxon>
        <taxon>Bacillati</taxon>
        <taxon>Actinomycetota</taxon>
        <taxon>Actinomycetes</taxon>
        <taxon>Micromonosporales</taxon>
        <taxon>Micromonosporaceae</taxon>
        <taxon>Paractinoplanes</taxon>
    </lineage>
</organism>
<dbReference type="InterPro" id="IPR015854">
    <property type="entry name" value="ABC_transpr_LolD-like"/>
</dbReference>
<proteinExistence type="predicted"/>